<dbReference type="InterPro" id="IPR052969">
    <property type="entry name" value="Thr-specific_kinase-like"/>
</dbReference>
<dbReference type="Gene3D" id="3.20.200.10">
    <property type="entry name" value="MHCK/EF2 kinase"/>
    <property type="match status" value="1"/>
</dbReference>
<dbReference type="CDD" id="cd00198">
    <property type="entry name" value="vWFA"/>
    <property type="match status" value="1"/>
</dbReference>
<evidence type="ECO:0000256" key="5">
    <source>
        <dbReference type="ARBA" id="ARBA00022729"/>
    </source>
</evidence>
<dbReference type="GO" id="GO:0005524">
    <property type="term" value="F:ATP binding"/>
    <property type="evidence" value="ECO:0007669"/>
    <property type="project" value="InterPro"/>
</dbReference>
<dbReference type="SUPFAM" id="SSF56112">
    <property type="entry name" value="Protein kinase-like (PK-like)"/>
    <property type="match status" value="1"/>
</dbReference>
<dbReference type="Gene3D" id="3.30.200.20">
    <property type="entry name" value="Phosphorylase Kinase, domain 1"/>
    <property type="match status" value="1"/>
</dbReference>
<feature type="compositionally biased region" description="Basic and acidic residues" evidence="7">
    <location>
        <begin position="1"/>
        <end position="16"/>
    </location>
</feature>
<comment type="subcellular location">
    <subcellularLocation>
        <location evidence="1">Secreted</location>
    </subcellularLocation>
</comment>
<dbReference type="Gene3D" id="3.40.50.410">
    <property type="entry name" value="von Willebrand factor, type A domain"/>
    <property type="match status" value="1"/>
</dbReference>
<dbReference type="Pfam" id="PF25106">
    <property type="entry name" value="VWA_4"/>
    <property type="match status" value="1"/>
</dbReference>
<gene>
    <name evidence="10" type="ORF">B0H63DRAFT_391816</name>
</gene>
<dbReference type="AlphaFoldDB" id="A0AAE0NSH1"/>
<protein>
    <recommendedName>
        <fullName evidence="12">Alpha-type protein kinase domain-containing protein</fullName>
    </recommendedName>
</protein>
<evidence type="ECO:0000256" key="6">
    <source>
        <dbReference type="ARBA" id="ARBA00022777"/>
    </source>
</evidence>
<keyword evidence="4" id="KW-0808">Transferase</keyword>
<evidence type="ECO:0000256" key="7">
    <source>
        <dbReference type="SAM" id="MobiDB-lite"/>
    </source>
</evidence>
<dbReference type="SUPFAM" id="SSF53300">
    <property type="entry name" value="vWA-like"/>
    <property type="match status" value="1"/>
</dbReference>
<reference evidence="10" key="1">
    <citation type="journal article" date="2023" name="Mol. Phylogenet. Evol.">
        <title>Genome-scale phylogeny and comparative genomics of the fungal order Sordariales.</title>
        <authorList>
            <person name="Hensen N."/>
            <person name="Bonometti L."/>
            <person name="Westerberg I."/>
            <person name="Brannstrom I.O."/>
            <person name="Guillou S."/>
            <person name="Cros-Aarteil S."/>
            <person name="Calhoun S."/>
            <person name="Haridas S."/>
            <person name="Kuo A."/>
            <person name="Mondo S."/>
            <person name="Pangilinan J."/>
            <person name="Riley R."/>
            <person name="LaButti K."/>
            <person name="Andreopoulos B."/>
            <person name="Lipzen A."/>
            <person name="Chen C."/>
            <person name="Yan M."/>
            <person name="Daum C."/>
            <person name="Ng V."/>
            <person name="Clum A."/>
            <person name="Steindorff A."/>
            <person name="Ohm R.A."/>
            <person name="Martin F."/>
            <person name="Silar P."/>
            <person name="Natvig D.O."/>
            <person name="Lalanne C."/>
            <person name="Gautier V."/>
            <person name="Ament-Velasquez S.L."/>
            <person name="Kruys A."/>
            <person name="Hutchinson M.I."/>
            <person name="Powell A.J."/>
            <person name="Barry K."/>
            <person name="Miller A.N."/>
            <person name="Grigoriev I.V."/>
            <person name="Debuchy R."/>
            <person name="Gladieux P."/>
            <person name="Hiltunen Thoren M."/>
            <person name="Johannesson H."/>
        </authorList>
    </citation>
    <scope>NUCLEOTIDE SEQUENCE</scope>
    <source>
        <strain evidence="10">CBS 232.78</strain>
    </source>
</reference>
<dbReference type="CDD" id="cd04515">
    <property type="entry name" value="Alpha_kinase"/>
    <property type="match status" value="1"/>
</dbReference>
<evidence type="ECO:0000256" key="3">
    <source>
        <dbReference type="ARBA" id="ARBA00022527"/>
    </source>
</evidence>
<feature type="region of interest" description="Disordered" evidence="7">
    <location>
        <begin position="321"/>
        <end position="370"/>
    </location>
</feature>
<evidence type="ECO:0000313" key="10">
    <source>
        <dbReference type="EMBL" id="KAK3386700.1"/>
    </source>
</evidence>
<name>A0AAE0NSH1_9PEZI</name>
<keyword evidence="3" id="KW-0723">Serine/threonine-protein kinase</keyword>
<evidence type="ECO:0000256" key="2">
    <source>
        <dbReference type="ARBA" id="ARBA00022525"/>
    </source>
</evidence>
<dbReference type="PROSITE" id="PS50234">
    <property type="entry name" value="VWFA"/>
    <property type="match status" value="1"/>
</dbReference>
<dbReference type="SMART" id="SM00811">
    <property type="entry name" value="Alpha_kinase"/>
    <property type="match status" value="1"/>
</dbReference>
<evidence type="ECO:0000256" key="4">
    <source>
        <dbReference type="ARBA" id="ARBA00022679"/>
    </source>
</evidence>
<evidence type="ECO:0000259" key="9">
    <source>
        <dbReference type="PROSITE" id="PS51158"/>
    </source>
</evidence>
<keyword evidence="2" id="KW-0964">Secreted</keyword>
<dbReference type="Proteomes" id="UP001285441">
    <property type="component" value="Unassembled WGS sequence"/>
</dbReference>
<dbReference type="PROSITE" id="PS51158">
    <property type="entry name" value="ALPHA_KINASE"/>
    <property type="match status" value="1"/>
</dbReference>
<evidence type="ECO:0000259" key="8">
    <source>
        <dbReference type="PROSITE" id="PS50234"/>
    </source>
</evidence>
<sequence>MRQHVEEERRLSERLKTQNGTGLSSAAADLRVLQLKYDAMRIAGERPARSTSGLLKAVCSTDLVFLIDATGSMEPYIDEARRQVRRIIDDIKAAVFDEAELRVAVVSYKDHGWGREDHYDVLDFTTNPDNVALWLNGLRASGGADQAEDVLGGINAALNLPWHHRTRCIIHIADAPPHGSVLNDLPANAGKDSYPQPGMEPHGLTYEPLLRRMVSLNVNYALLAINSSTDKMAYRFYQIYAEHSRDCKLLPKNHYYQFTRIPPRCAIESGLLFEEYSFSENPRDLRRLVVKNLTTATTHSAALSSVTLDGDKIVLGRRYGTPGGLEPVAEEENENIKEDEHGGEGSQPKSGSNSSQDASAAFKLDTKPPRWHDPNWLDEIFHAEAFSADVEVHKPDMLNAMMADDDNIKIATMDLTIRHQSRPFAQGAQRLVAYARTAASTSPLVVKSFKRGGRGGKGLAQLVEDMRIRALCKGFAVEFNALVSSSSLPSNNVTQQQQQLIDFIAVICLKPRFFFDPGNEENDEPECLALEPFLEGKYVKYNSNSGFVSQDPSLQNFNETAQAFSHFTFERSKGEFLVVDLQGSATNGLLTDPAIQTRDPNRFKLSSTNLGGAGIKFFFATHKCNRVCYQLEFASNRDMISSGRYIFRLSWHPYVTSPARPVVTMACCSNKLCSRIVRTTATTRAGAGGGGSRVSGGSNSSNSNKRDDNGHTTSESINDVDGGPSYHWCDACWWQLHETTETRLCVVLISSMNASGGRHHHEFVVSRFFYESQNKVVPGRCPKHRSSSAAAAARRVVYGS</sequence>
<dbReference type="InterPro" id="IPR056861">
    <property type="entry name" value="HMCN1-like_VWA"/>
</dbReference>
<evidence type="ECO:0000256" key="1">
    <source>
        <dbReference type="ARBA" id="ARBA00004613"/>
    </source>
</evidence>
<feature type="compositionally biased region" description="Basic and acidic residues" evidence="7">
    <location>
        <begin position="334"/>
        <end position="343"/>
    </location>
</feature>
<dbReference type="EMBL" id="JAULSW010000003">
    <property type="protein sequence ID" value="KAK3386700.1"/>
    <property type="molecule type" value="Genomic_DNA"/>
</dbReference>
<reference evidence="10" key="2">
    <citation type="submission" date="2023-06" db="EMBL/GenBank/DDBJ databases">
        <authorList>
            <consortium name="Lawrence Berkeley National Laboratory"/>
            <person name="Haridas S."/>
            <person name="Hensen N."/>
            <person name="Bonometti L."/>
            <person name="Westerberg I."/>
            <person name="Brannstrom I.O."/>
            <person name="Guillou S."/>
            <person name="Cros-Aarteil S."/>
            <person name="Calhoun S."/>
            <person name="Kuo A."/>
            <person name="Mondo S."/>
            <person name="Pangilinan J."/>
            <person name="Riley R."/>
            <person name="LaButti K."/>
            <person name="Andreopoulos B."/>
            <person name="Lipzen A."/>
            <person name="Chen C."/>
            <person name="Yanf M."/>
            <person name="Daum C."/>
            <person name="Ng V."/>
            <person name="Clum A."/>
            <person name="Steindorff A."/>
            <person name="Ohm R."/>
            <person name="Martin F."/>
            <person name="Silar P."/>
            <person name="Natvig D."/>
            <person name="Lalanne C."/>
            <person name="Gautier V."/>
            <person name="Ament-velasquez S.L."/>
            <person name="Kruys A."/>
            <person name="Hutchinson M.I."/>
            <person name="Powell A.J."/>
            <person name="Barry K."/>
            <person name="Miller A.N."/>
            <person name="Grigoriev I.V."/>
            <person name="Debuchy R."/>
            <person name="Gladieux P."/>
            <person name="Thoren M.H."/>
            <person name="Johannesson H."/>
        </authorList>
    </citation>
    <scope>NUCLEOTIDE SEQUENCE</scope>
    <source>
        <strain evidence="10">CBS 232.78</strain>
    </source>
</reference>
<dbReference type="InterPro" id="IPR004166">
    <property type="entry name" value="a-kinase_dom"/>
</dbReference>
<feature type="region of interest" description="Disordered" evidence="7">
    <location>
        <begin position="1"/>
        <end position="22"/>
    </location>
</feature>
<dbReference type="InterPro" id="IPR036465">
    <property type="entry name" value="vWFA_dom_sf"/>
</dbReference>
<accession>A0AAE0NSH1</accession>
<dbReference type="PANTHER" id="PTHR47763">
    <property type="entry name" value="ALPHA-PROTEIN KINASE VWKA"/>
    <property type="match status" value="1"/>
</dbReference>
<evidence type="ECO:0000313" key="11">
    <source>
        <dbReference type="Proteomes" id="UP001285441"/>
    </source>
</evidence>
<dbReference type="Pfam" id="PF02816">
    <property type="entry name" value="Alpha_kinase"/>
    <property type="match status" value="1"/>
</dbReference>
<feature type="domain" description="VWFA" evidence="8">
    <location>
        <begin position="62"/>
        <end position="276"/>
    </location>
</feature>
<proteinExistence type="predicted"/>
<keyword evidence="6" id="KW-0418">Kinase</keyword>
<keyword evidence="11" id="KW-1185">Reference proteome</keyword>
<organism evidence="10 11">
    <name type="scientific">Podospora didyma</name>
    <dbReference type="NCBI Taxonomy" id="330526"/>
    <lineage>
        <taxon>Eukaryota</taxon>
        <taxon>Fungi</taxon>
        <taxon>Dikarya</taxon>
        <taxon>Ascomycota</taxon>
        <taxon>Pezizomycotina</taxon>
        <taxon>Sordariomycetes</taxon>
        <taxon>Sordariomycetidae</taxon>
        <taxon>Sordariales</taxon>
        <taxon>Podosporaceae</taxon>
        <taxon>Podospora</taxon>
    </lineage>
</organism>
<comment type="caution">
    <text evidence="10">The sequence shown here is derived from an EMBL/GenBank/DDBJ whole genome shotgun (WGS) entry which is preliminary data.</text>
</comment>
<feature type="domain" description="Alpha-type protein kinase" evidence="9">
    <location>
        <begin position="400"/>
        <end position="636"/>
    </location>
</feature>
<dbReference type="InterPro" id="IPR011009">
    <property type="entry name" value="Kinase-like_dom_sf"/>
</dbReference>
<keyword evidence="5" id="KW-0732">Signal</keyword>
<feature type="compositionally biased region" description="Polar residues" evidence="7">
    <location>
        <begin position="347"/>
        <end position="358"/>
    </location>
</feature>
<dbReference type="InterPro" id="IPR002035">
    <property type="entry name" value="VWF_A"/>
</dbReference>
<evidence type="ECO:0008006" key="12">
    <source>
        <dbReference type="Google" id="ProtNLM"/>
    </source>
</evidence>
<feature type="region of interest" description="Disordered" evidence="7">
    <location>
        <begin position="684"/>
        <end position="718"/>
    </location>
</feature>
<dbReference type="GO" id="GO:0004674">
    <property type="term" value="F:protein serine/threonine kinase activity"/>
    <property type="evidence" value="ECO:0007669"/>
    <property type="project" value="UniProtKB-KW"/>
</dbReference>
<dbReference type="PANTHER" id="PTHR47763:SF4">
    <property type="entry name" value="ALPHA-PROTEIN KINASE VWKA"/>
    <property type="match status" value="1"/>
</dbReference>